<dbReference type="AlphaFoldDB" id="A0A1M4XNK5"/>
<evidence type="ECO:0000256" key="8">
    <source>
        <dbReference type="HAMAP-Rule" id="MF_01024"/>
    </source>
</evidence>
<evidence type="ECO:0000256" key="9">
    <source>
        <dbReference type="PIRNR" id="PIRNR000099"/>
    </source>
</evidence>
<comment type="catalytic activity">
    <reaction evidence="7 8">
        <text>L-histidinol + 2 NAD(+) + H2O = L-histidine + 2 NADH + 3 H(+)</text>
        <dbReference type="Rhea" id="RHEA:20641"/>
        <dbReference type="ChEBI" id="CHEBI:15377"/>
        <dbReference type="ChEBI" id="CHEBI:15378"/>
        <dbReference type="ChEBI" id="CHEBI:57540"/>
        <dbReference type="ChEBI" id="CHEBI:57595"/>
        <dbReference type="ChEBI" id="CHEBI:57699"/>
        <dbReference type="ChEBI" id="CHEBI:57945"/>
        <dbReference type="EC" id="1.1.1.23"/>
    </reaction>
</comment>
<feature type="binding site" evidence="8 13">
    <location>
        <position position="412"/>
    </location>
    <ligand>
        <name>Zn(2+)</name>
        <dbReference type="ChEBI" id="CHEBI:29105"/>
    </ligand>
</feature>
<keyword evidence="5 8" id="KW-0862">Zinc</keyword>
<evidence type="ECO:0000256" key="7">
    <source>
        <dbReference type="ARBA" id="ARBA00049489"/>
    </source>
</evidence>
<evidence type="ECO:0000256" key="13">
    <source>
        <dbReference type="PIRSR" id="PIRSR000099-4"/>
    </source>
</evidence>
<dbReference type="SUPFAM" id="SSF53720">
    <property type="entry name" value="ALDH-like"/>
    <property type="match status" value="1"/>
</dbReference>
<feature type="binding site" evidence="8 11">
    <location>
        <position position="121"/>
    </location>
    <ligand>
        <name>NAD(+)</name>
        <dbReference type="ChEBI" id="CHEBI:57540"/>
    </ligand>
</feature>
<dbReference type="InterPro" id="IPR001692">
    <property type="entry name" value="Histidinol_DH_CS"/>
</dbReference>
<protein>
    <recommendedName>
        <fullName evidence="3 8">Histidinol dehydrogenase</fullName>
        <shortName evidence="8">HDH</shortName>
        <ecNumber evidence="3 8">1.1.1.23</ecNumber>
    </recommendedName>
</protein>
<feature type="binding site" evidence="8 13">
    <location>
        <position position="254"/>
    </location>
    <ligand>
        <name>Zn(2+)</name>
        <dbReference type="ChEBI" id="CHEBI:29105"/>
    </ligand>
</feature>
<keyword evidence="8" id="KW-0368">Histidine biosynthesis</keyword>
<dbReference type="EC" id="1.1.1.23" evidence="3 8"/>
<dbReference type="Gene3D" id="3.40.50.1980">
    <property type="entry name" value="Nitrogenase molybdenum iron protein domain"/>
    <property type="match status" value="2"/>
</dbReference>
<dbReference type="Proteomes" id="UP000184476">
    <property type="component" value="Unassembled WGS sequence"/>
</dbReference>
<feature type="binding site" evidence="8 13">
    <location>
        <position position="251"/>
    </location>
    <ligand>
        <name>Zn(2+)</name>
        <dbReference type="ChEBI" id="CHEBI:29105"/>
    </ligand>
</feature>
<evidence type="ECO:0000313" key="16">
    <source>
        <dbReference type="Proteomes" id="UP000184476"/>
    </source>
</evidence>
<dbReference type="FunFam" id="3.40.50.1980:FF:000001">
    <property type="entry name" value="Histidinol dehydrogenase"/>
    <property type="match status" value="1"/>
</dbReference>
<gene>
    <name evidence="8" type="primary">hisD</name>
    <name evidence="15" type="ORF">SAMN05444392_10593</name>
</gene>
<evidence type="ECO:0000256" key="4">
    <source>
        <dbReference type="ARBA" id="ARBA00022723"/>
    </source>
</evidence>
<organism evidence="15 16">
    <name type="scientific">Seinonella peptonophila</name>
    <dbReference type="NCBI Taxonomy" id="112248"/>
    <lineage>
        <taxon>Bacteria</taxon>
        <taxon>Bacillati</taxon>
        <taxon>Bacillota</taxon>
        <taxon>Bacilli</taxon>
        <taxon>Bacillales</taxon>
        <taxon>Thermoactinomycetaceae</taxon>
        <taxon>Seinonella</taxon>
    </lineage>
</organism>
<keyword evidence="8" id="KW-0028">Amino-acid biosynthesis</keyword>
<keyword evidence="6 8" id="KW-0560">Oxidoreductase</keyword>
<dbReference type="GO" id="GO:0000105">
    <property type="term" value="P:L-histidine biosynthetic process"/>
    <property type="evidence" value="ECO:0007669"/>
    <property type="project" value="UniProtKB-UniRule"/>
</dbReference>
<feature type="binding site" evidence="8 12">
    <location>
        <position position="251"/>
    </location>
    <ligand>
        <name>substrate</name>
    </ligand>
</feature>
<dbReference type="HAMAP" id="MF_01024">
    <property type="entry name" value="HisD"/>
    <property type="match status" value="1"/>
</dbReference>
<dbReference type="PANTHER" id="PTHR21256:SF2">
    <property type="entry name" value="HISTIDINE BIOSYNTHESIS TRIFUNCTIONAL PROTEIN"/>
    <property type="match status" value="1"/>
</dbReference>
<comment type="similarity">
    <text evidence="2 8 9 14">Belongs to the histidinol dehydrogenase family.</text>
</comment>
<feature type="binding site" evidence="8 12">
    <location>
        <position position="412"/>
    </location>
    <ligand>
        <name>substrate</name>
    </ligand>
</feature>
<dbReference type="STRING" id="112248.SAMN05444392_10593"/>
<keyword evidence="4 8" id="KW-0479">Metal-binding</keyword>
<evidence type="ECO:0000256" key="2">
    <source>
        <dbReference type="ARBA" id="ARBA00010178"/>
    </source>
</evidence>
<dbReference type="InterPro" id="IPR016161">
    <property type="entry name" value="Ald_DH/histidinol_DH"/>
</dbReference>
<dbReference type="PIRSF" id="PIRSF000099">
    <property type="entry name" value="Histidinol_dh"/>
    <property type="match status" value="1"/>
</dbReference>
<keyword evidence="16" id="KW-1185">Reference proteome</keyword>
<feature type="binding site" evidence="8 12">
    <location>
        <position position="229"/>
    </location>
    <ligand>
        <name>substrate</name>
    </ligand>
</feature>
<feature type="binding site" evidence="8 13">
    <location>
        <position position="353"/>
    </location>
    <ligand>
        <name>Zn(2+)</name>
        <dbReference type="ChEBI" id="CHEBI:29105"/>
    </ligand>
</feature>
<dbReference type="Pfam" id="PF00815">
    <property type="entry name" value="Histidinol_dh"/>
    <property type="match status" value="1"/>
</dbReference>
<evidence type="ECO:0000256" key="14">
    <source>
        <dbReference type="RuleBase" id="RU004175"/>
    </source>
</evidence>
<dbReference type="GO" id="GO:0004399">
    <property type="term" value="F:histidinol dehydrogenase activity"/>
    <property type="evidence" value="ECO:0007669"/>
    <property type="project" value="UniProtKB-UniRule"/>
</dbReference>
<evidence type="ECO:0000313" key="15">
    <source>
        <dbReference type="EMBL" id="SHE95018.1"/>
    </source>
</evidence>
<dbReference type="GO" id="GO:0051287">
    <property type="term" value="F:NAD binding"/>
    <property type="evidence" value="ECO:0007669"/>
    <property type="project" value="InterPro"/>
</dbReference>
<feature type="binding site" evidence="8 11">
    <location>
        <position position="206"/>
    </location>
    <ligand>
        <name>NAD(+)</name>
        <dbReference type="ChEBI" id="CHEBI:57540"/>
    </ligand>
</feature>
<name>A0A1M4XNK5_9BACL</name>
<dbReference type="InterPro" id="IPR012131">
    <property type="entry name" value="Hstdl_DH"/>
</dbReference>
<feature type="binding site" evidence="8 12">
    <location>
        <position position="254"/>
    </location>
    <ligand>
        <name>substrate</name>
    </ligand>
</feature>
<dbReference type="EMBL" id="FQVL01000005">
    <property type="protein sequence ID" value="SHE95018.1"/>
    <property type="molecule type" value="Genomic_DNA"/>
</dbReference>
<evidence type="ECO:0000256" key="3">
    <source>
        <dbReference type="ARBA" id="ARBA00012965"/>
    </source>
</evidence>
<dbReference type="NCBIfam" id="TIGR00069">
    <property type="entry name" value="hisD"/>
    <property type="match status" value="1"/>
</dbReference>
<feature type="active site" description="Proton acceptor" evidence="8 10">
    <location>
        <position position="319"/>
    </location>
</feature>
<evidence type="ECO:0000256" key="12">
    <source>
        <dbReference type="PIRSR" id="PIRSR000099-3"/>
    </source>
</evidence>
<reference evidence="15 16" key="1">
    <citation type="submission" date="2016-11" db="EMBL/GenBank/DDBJ databases">
        <authorList>
            <person name="Jaros S."/>
            <person name="Januszkiewicz K."/>
            <person name="Wedrychowicz H."/>
        </authorList>
    </citation>
    <scope>NUCLEOTIDE SEQUENCE [LARGE SCALE GENOMIC DNA]</scope>
    <source>
        <strain evidence="15 16">DSM 44666</strain>
    </source>
</reference>
<dbReference type="InterPro" id="IPR022695">
    <property type="entry name" value="Histidinol_DH_monofunct"/>
</dbReference>
<dbReference type="GO" id="GO:0005829">
    <property type="term" value="C:cytosol"/>
    <property type="evidence" value="ECO:0007669"/>
    <property type="project" value="TreeGrafter"/>
</dbReference>
<proteinExistence type="inferred from homology"/>
<comment type="function">
    <text evidence="1 8">Catalyzes the sequential NAD-dependent oxidations of L-histidinol to L-histidinaldehyde and then to L-histidine.</text>
</comment>
<evidence type="ECO:0000256" key="11">
    <source>
        <dbReference type="PIRSR" id="PIRSR000099-2"/>
    </source>
</evidence>
<accession>A0A1M4XNK5</accession>
<evidence type="ECO:0000256" key="6">
    <source>
        <dbReference type="ARBA" id="ARBA00023002"/>
    </source>
</evidence>
<dbReference type="PROSITE" id="PS00611">
    <property type="entry name" value="HISOL_DEHYDROGENASE"/>
    <property type="match status" value="1"/>
</dbReference>
<evidence type="ECO:0000256" key="5">
    <source>
        <dbReference type="ARBA" id="ARBA00022833"/>
    </source>
</evidence>
<feature type="binding site" evidence="8 12">
    <location>
        <position position="320"/>
    </location>
    <ligand>
        <name>substrate</name>
    </ligand>
</feature>
<comment type="pathway">
    <text evidence="8">Amino-acid biosynthesis; L-histidine biosynthesis; L-histidine from 5-phospho-alpha-D-ribose 1-diphosphate: step 9/9.</text>
</comment>
<dbReference type="UniPathway" id="UPA00031">
    <property type="reaction ID" value="UER00014"/>
</dbReference>
<comment type="cofactor">
    <cofactor evidence="8 13">
        <name>Zn(2+)</name>
        <dbReference type="ChEBI" id="CHEBI:29105"/>
    </cofactor>
    <text evidence="8 13">Binds 1 zinc ion per subunit.</text>
</comment>
<feature type="binding site" evidence="8 11">
    <location>
        <position position="183"/>
    </location>
    <ligand>
        <name>NAD(+)</name>
        <dbReference type="ChEBI" id="CHEBI:57540"/>
    </ligand>
</feature>
<evidence type="ECO:0000256" key="10">
    <source>
        <dbReference type="PIRSR" id="PIRSR000099-1"/>
    </source>
</evidence>
<dbReference type="PRINTS" id="PR00083">
    <property type="entry name" value="HOLDHDRGNASE"/>
</dbReference>
<dbReference type="FunFam" id="3.40.50.1980:FF:000026">
    <property type="entry name" value="Histidinol dehydrogenase"/>
    <property type="match status" value="1"/>
</dbReference>
<keyword evidence="8 11" id="KW-0520">NAD</keyword>
<evidence type="ECO:0000256" key="1">
    <source>
        <dbReference type="ARBA" id="ARBA00003850"/>
    </source>
</evidence>
<dbReference type="Gene3D" id="1.20.5.1300">
    <property type="match status" value="1"/>
</dbReference>
<feature type="active site" description="Proton acceptor" evidence="8 10">
    <location>
        <position position="320"/>
    </location>
</feature>
<dbReference type="GO" id="GO:0008270">
    <property type="term" value="F:zinc ion binding"/>
    <property type="evidence" value="ECO:0007669"/>
    <property type="project" value="UniProtKB-UniRule"/>
</dbReference>
<dbReference type="CDD" id="cd06572">
    <property type="entry name" value="Histidinol_dh"/>
    <property type="match status" value="1"/>
</dbReference>
<feature type="binding site" evidence="8 12">
    <location>
        <position position="407"/>
    </location>
    <ligand>
        <name>substrate</name>
    </ligand>
</feature>
<dbReference type="PANTHER" id="PTHR21256">
    <property type="entry name" value="HISTIDINOL DEHYDROGENASE HDH"/>
    <property type="match status" value="1"/>
</dbReference>
<feature type="binding site" evidence="8 12">
    <location>
        <position position="353"/>
    </location>
    <ligand>
        <name>substrate</name>
    </ligand>
</feature>
<sequence length="429" mass="46559">MIQIVNGAQLTVKRERSMGTARERQVVRDIIGQVQNDGDAALYRFTERFDGADLSTFTVQEDEFAQAMQQVESDFIQALEEAGKRIRAFHERQRQNSWLMQEETGTQLGQLIQPLERVGVYVPGGRAAYPSTVLMNVIPAQVAGVKEIALVTPPQADGTIAPTVLVAAKQLGISTIHKVGGAQAIAALAYGTETISPVDKIVGPGNIFVALAKEHVYGQVDIDSFAGPSEVVIIADDSAKAKFVAADLLSQAEHDPMAAAILITPSTELAEQVAKEVNRQLKKLPREEIAKASLKDQGAIALVENLDQAARLANQLAPEHLELAVNDPWTWLPKIKNAGAVFLGHYSPETVGDYYAGPNHVLPTSGTARFFSPLGVDSFIKRTNVIAYSREDCLRDADHVITLAEAEGLRGHANSLRVRVEEEKGRESE</sequence>